<keyword evidence="2" id="KW-0441">Lipid A biosynthesis</keyword>
<dbReference type="GO" id="GO:0016020">
    <property type="term" value="C:membrane"/>
    <property type="evidence" value="ECO:0007669"/>
    <property type="project" value="GOC"/>
</dbReference>
<evidence type="ECO:0000256" key="4">
    <source>
        <dbReference type="ARBA" id="ARBA00023098"/>
    </source>
</evidence>
<evidence type="ECO:0000256" key="2">
    <source>
        <dbReference type="ARBA" id="ARBA00022556"/>
    </source>
</evidence>
<keyword evidence="1" id="KW-0444">Lipid biosynthesis</keyword>
<reference evidence="6" key="1">
    <citation type="journal article" date="2014" name="Front. Microbiol.">
        <title>High frequency of phylogenetically diverse reductive dehalogenase-homologous genes in deep subseafloor sedimentary metagenomes.</title>
        <authorList>
            <person name="Kawai M."/>
            <person name="Futagami T."/>
            <person name="Toyoda A."/>
            <person name="Takaki Y."/>
            <person name="Nishi S."/>
            <person name="Hori S."/>
            <person name="Arai W."/>
            <person name="Tsubouchi T."/>
            <person name="Morono Y."/>
            <person name="Uchiyama I."/>
            <person name="Ito T."/>
            <person name="Fujiyama A."/>
            <person name="Inagaki F."/>
            <person name="Takami H."/>
        </authorList>
    </citation>
    <scope>NUCLEOTIDE SEQUENCE</scope>
    <source>
        <strain evidence="6">Expedition CK06-06</strain>
    </source>
</reference>
<evidence type="ECO:0000256" key="3">
    <source>
        <dbReference type="ARBA" id="ARBA00022679"/>
    </source>
</evidence>
<dbReference type="Pfam" id="PF00132">
    <property type="entry name" value="Hexapep"/>
    <property type="match status" value="2"/>
</dbReference>
<evidence type="ECO:0000256" key="1">
    <source>
        <dbReference type="ARBA" id="ARBA00022516"/>
    </source>
</evidence>
<dbReference type="CDD" id="cd03352">
    <property type="entry name" value="LbH_LpxD"/>
    <property type="match status" value="1"/>
</dbReference>
<protein>
    <recommendedName>
        <fullName evidence="7">UDP-3-O-[3-hydroxymyristoyl] glucosamine N-acyltransferase non-repeat region domain-containing protein</fullName>
    </recommendedName>
</protein>
<dbReference type="InterPro" id="IPR001451">
    <property type="entry name" value="Hexapep"/>
</dbReference>
<dbReference type="GO" id="GO:0009245">
    <property type="term" value="P:lipid A biosynthetic process"/>
    <property type="evidence" value="ECO:0007669"/>
    <property type="project" value="UniProtKB-KW"/>
</dbReference>
<dbReference type="NCBIfam" id="NF002060">
    <property type="entry name" value="PRK00892.1"/>
    <property type="match status" value="1"/>
</dbReference>
<dbReference type="AlphaFoldDB" id="X0TRX5"/>
<proteinExistence type="predicted"/>
<gene>
    <name evidence="6" type="ORF">S01H1_30263</name>
</gene>
<evidence type="ECO:0000256" key="5">
    <source>
        <dbReference type="ARBA" id="ARBA00023315"/>
    </source>
</evidence>
<evidence type="ECO:0008006" key="7">
    <source>
        <dbReference type="Google" id="ProtNLM"/>
    </source>
</evidence>
<dbReference type="SUPFAM" id="SSF51161">
    <property type="entry name" value="Trimeric LpxA-like enzymes"/>
    <property type="match status" value="1"/>
</dbReference>
<keyword evidence="5" id="KW-0012">Acyltransferase</keyword>
<dbReference type="InterPro" id="IPR007691">
    <property type="entry name" value="LpxD"/>
</dbReference>
<dbReference type="Gene3D" id="2.160.10.10">
    <property type="entry name" value="Hexapeptide repeat proteins"/>
    <property type="match status" value="1"/>
</dbReference>
<dbReference type="InterPro" id="IPR011004">
    <property type="entry name" value="Trimer_LpxA-like_sf"/>
</dbReference>
<keyword evidence="3" id="KW-0808">Transferase</keyword>
<feature type="non-terminal residue" evidence="6">
    <location>
        <position position="1"/>
    </location>
</feature>
<organism evidence="6">
    <name type="scientific">marine sediment metagenome</name>
    <dbReference type="NCBI Taxonomy" id="412755"/>
    <lineage>
        <taxon>unclassified sequences</taxon>
        <taxon>metagenomes</taxon>
        <taxon>ecological metagenomes</taxon>
    </lineage>
</organism>
<sequence length="202" mass="21618">DTTVGADCVLWNNVVIRERCTVGNRVILHPNVVIGSDGFGYYFADGRHNKFAHAGRVVIADEVEVGSGSCVDRAKIGETYIGPGTKIDNLVQVAHNVRIGANCIIVAQCGIAGSTVLGDGVVLAGQVGLRDNIVLNDGVQVAASSCVWRDIPPGMRVNGIPAVENRQHLREQAMVRKLPDLVPRLRALAKRVDELEAAANHR</sequence>
<dbReference type="PANTHER" id="PTHR43378:SF2">
    <property type="entry name" value="UDP-3-O-ACYLGLUCOSAMINE N-ACYLTRANSFERASE 1, MITOCHONDRIAL-RELATED"/>
    <property type="match status" value="1"/>
</dbReference>
<dbReference type="EMBL" id="BARS01018607">
    <property type="protein sequence ID" value="GAF96338.1"/>
    <property type="molecule type" value="Genomic_DNA"/>
</dbReference>
<accession>X0TRX5</accession>
<dbReference type="GO" id="GO:0016410">
    <property type="term" value="F:N-acyltransferase activity"/>
    <property type="evidence" value="ECO:0007669"/>
    <property type="project" value="InterPro"/>
</dbReference>
<evidence type="ECO:0000313" key="6">
    <source>
        <dbReference type="EMBL" id="GAF96338.1"/>
    </source>
</evidence>
<name>X0TRX5_9ZZZZ</name>
<comment type="caution">
    <text evidence="6">The sequence shown here is derived from an EMBL/GenBank/DDBJ whole genome shotgun (WGS) entry which is preliminary data.</text>
</comment>
<keyword evidence="4" id="KW-0443">Lipid metabolism</keyword>
<dbReference type="PANTHER" id="PTHR43378">
    <property type="entry name" value="UDP-3-O-ACYLGLUCOSAMINE N-ACYLTRANSFERASE"/>
    <property type="match status" value="1"/>
</dbReference>